<evidence type="ECO:0000256" key="2">
    <source>
        <dbReference type="ARBA" id="ARBA00023002"/>
    </source>
</evidence>
<dbReference type="SUPFAM" id="SSF51735">
    <property type="entry name" value="NAD(P)-binding Rossmann-fold domains"/>
    <property type="match status" value="1"/>
</dbReference>
<sequence length="229" mass="24333">VTGAAGGLGSALSMVSAREGLNTVMVDCDQHSLEEAYDRITDAGLPDPALYPLDLCTAGPEHFGELLDKVNSEFGGLDAVVHCAARFAGLTPLDQVPPAEWLLQIQVNLNAAWLLSAQSLPLLRNSGAGRLYFLLEDMAKVEGAFWGAYGISKHALRALVSQFAAECQSSPVQVLGINPGPLRSPLRSLAYHAENPALQPDPELAAGQIMQFLKGDIEPGGNFVDLQSR</sequence>
<evidence type="ECO:0008006" key="4">
    <source>
        <dbReference type="Google" id="ProtNLM"/>
    </source>
</evidence>
<dbReference type="PANTHER" id="PTHR43669:SF3">
    <property type="entry name" value="ALCOHOL DEHYDROGENASE, PUTATIVE (AFU_ORTHOLOGUE AFUA_3G03445)-RELATED"/>
    <property type="match status" value="1"/>
</dbReference>
<dbReference type="PANTHER" id="PTHR43669">
    <property type="entry name" value="5-KETO-D-GLUCONATE 5-REDUCTASE"/>
    <property type="match status" value="1"/>
</dbReference>
<dbReference type="GO" id="GO:0016491">
    <property type="term" value="F:oxidoreductase activity"/>
    <property type="evidence" value="ECO:0007669"/>
    <property type="project" value="UniProtKB-KW"/>
</dbReference>
<evidence type="ECO:0000313" key="3">
    <source>
        <dbReference type="EMBL" id="GAH14784.1"/>
    </source>
</evidence>
<proteinExistence type="inferred from homology"/>
<dbReference type="Gene3D" id="3.40.50.720">
    <property type="entry name" value="NAD(P)-binding Rossmann-like Domain"/>
    <property type="match status" value="1"/>
</dbReference>
<dbReference type="InterPro" id="IPR036291">
    <property type="entry name" value="NAD(P)-bd_dom_sf"/>
</dbReference>
<protein>
    <recommendedName>
        <fullName evidence="4">Short-chain dehydrogenase/reductase SDR</fullName>
    </recommendedName>
</protein>
<evidence type="ECO:0000256" key="1">
    <source>
        <dbReference type="ARBA" id="ARBA00006484"/>
    </source>
</evidence>
<keyword evidence="2" id="KW-0560">Oxidoreductase</keyword>
<comment type="caution">
    <text evidence="3">The sequence shown here is derived from an EMBL/GenBank/DDBJ whole genome shotgun (WGS) entry which is preliminary data.</text>
</comment>
<dbReference type="Pfam" id="PF00106">
    <property type="entry name" value="adh_short"/>
    <property type="match status" value="1"/>
</dbReference>
<comment type="similarity">
    <text evidence="1">Belongs to the short-chain dehydrogenases/reductases (SDR) family.</text>
</comment>
<name>X1ECB6_9ZZZZ</name>
<dbReference type="AlphaFoldDB" id="X1ECB6"/>
<dbReference type="EMBL" id="BART01030155">
    <property type="protein sequence ID" value="GAH14784.1"/>
    <property type="molecule type" value="Genomic_DNA"/>
</dbReference>
<gene>
    <name evidence="3" type="ORF">S01H4_52724</name>
</gene>
<accession>X1ECB6</accession>
<reference evidence="3" key="1">
    <citation type="journal article" date="2014" name="Front. Microbiol.">
        <title>High frequency of phylogenetically diverse reductive dehalogenase-homologous genes in deep subseafloor sedimentary metagenomes.</title>
        <authorList>
            <person name="Kawai M."/>
            <person name="Futagami T."/>
            <person name="Toyoda A."/>
            <person name="Takaki Y."/>
            <person name="Nishi S."/>
            <person name="Hori S."/>
            <person name="Arai W."/>
            <person name="Tsubouchi T."/>
            <person name="Morono Y."/>
            <person name="Uchiyama I."/>
            <person name="Ito T."/>
            <person name="Fujiyama A."/>
            <person name="Inagaki F."/>
            <person name="Takami H."/>
        </authorList>
    </citation>
    <scope>NUCLEOTIDE SEQUENCE</scope>
    <source>
        <strain evidence="3">Expedition CK06-06</strain>
    </source>
</reference>
<dbReference type="InterPro" id="IPR002347">
    <property type="entry name" value="SDR_fam"/>
</dbReference>
<feature type="non-terminal residue" evidence="3">
    <location>
        <position position="1"/>
    </location>
</feature>
<organism evidence="3">
    <name type="scientific">marine sediment metagenome</name>
    <dbReference type="NCBI Taxonomy" id="412755"/>
    <lineage>
        <taxon>unclassified sequences</taxon>
        <taxon>metagenomes</taxon>
        <taxon>ecological metagenomes</taxon>
    </lineage>
</organism>